<dbReference type="Gene3D" id="1.20.1070.10">
    <property type="entry name" value="Rhodopsin 7-helix transmembrane proteins"/>
    <property type="match status" value="1"/>
</dbReference>
<dbReference type="SUPFAM" id="SSF81321">
    <property type="entry name" value="Family A G protein-coupled receptor-like"/>
    <property type="match status" value="1"/>
</dbReference>
<keyword evidence="9 13" id="KW-0472">Membrane</keyword>
<reference evidence="15 16" key="1">
    <citation type="journal article" date="2019" name="Proc. Natl. Acad. Sci. U.S.A.">
        <title>Regulatory changes in pterin and carotenoid genes underlie balanced color polymorphisms in the wall lizard.</title>
        <authorList>
            <person name="Andrade P."/>
            <person name="Pinho C."/>
            <person name="Perez I de Lanuza G."/>
            <person name="Afonso S."/>
            <person name="Brejcha J."/>
            <person name="Rubin C.J."/>
            <person name="Wallerman O."/>
            <person name="Pereira P."/>
            <person name="Sabatino S.J."/>
            <person name="Bellati A."/>
            <person name="Pellitteri-Rosa D."/>
            <person name="Bosakova Z."/>
            <person name="Bunikis I."/>
            <person name="Carretero M.A."/>
            <person name="Feiner N."/>
            <person name="Marsik P."/>
            <person name="Pauperio F."/>
            <person name="Salvi D."/>
            <person name="Soler L."/>
            <person name="While G.M."/>
            <person name="Uller T."/>
            <person name="Font E."/>
            <person name="Andersson L."/>
            <person name="Carneiro M."/>
        </authorList>
    </citation>
    <scope>NUCLEOTIDE SEQUENCE</scope>
</reference>
<dbReference type="Proteomes" id="UP000472272">
    <property type="component" value="Chromosome 13"/>
</dbReference>
<dbReference type="InterPro" id="IPR017452">
    <property type="entry name" value="GPCR_Rhodpsn_7TM"/>
</dbReference>
<evidence type="ECO:0000256" key="11">
    <source>
        <dbReference type="ARBA" id="ARBA00023224"/>
    </source>
</evidence>
<dbReference type="InterPro" id="IPR000276">
    <property type="entry name" value="GPCR_Rhodpsn"/>
</dbReference>
<dbReference type="GeneTree" id="ENSGT01050000244828"/>
<feature type="transmembrane region" description="Helical" evidence="13">
    <location>
        <begin position="89"/>
        <end position="118"/>
    </location>
</feature>
<protein>
    <recommendedName>
        <fullName evidence="13">Olfactory receptor</fullName>
    </recommendedName>
</protein>
<dbReference type="FunFam" id="1.20.1070.10:FF:000037">
    <property type="entry name" value="Olfactory receptor"/>
    <property type="match status" value="1"/>
</dbReference>
<dbReference type="GO" id="GO:0005886">
    <property type="term" value="C:plasma membrane"/>
    <property type="evidence" value="ECO:0007669"/>
    <property type="project" value="UniProtKB-SubCell"/>
</dbReference>
<evidence type="ECO:0000256" key="6">
    <source>
        <dbReference type="ARBA" id="ARBA00022725"/>
    </source>
</evidence>
<dbReference type="AlphaFoldDB" id="A0A670JEA9"/>
<feature type="transmembrane region" description="Helical" evidence="13">
    <location>
        <begin position="198"/>
        <end position="223"/>
    </location>
</feature>
<evidence type="ECO:0000256" key="5">
    <source>
        <dbReference type="ARBA" id="ARBA00022692"/>
    </source>
</evidence>
<reference evidence="15" key="3">
    <citation type="submission" date="2025-09" db="UniProtKB">
        <authorList>
            <consortium name="Ensembl"/>
        </authorList>
    </citation>
    <scope>IDENTIFICATION</scope>
</reference>
<evidence type="ECO:0000256" key="1">
    <source>
        <dbReference type="ARBA" id="ARBA00002936"/>
    </source>
</evidence>
<dbReference type="OMA" id="MAFSDDR"/>
<evidence type="ECO:0000256" key="4">
    <source>
        <dbReference type="ARBA" id="ARBA00022606"/>
    </source>
</evidence>
<name>A0A670JEA9_PODMU</name>
<dbReference type="Ensembl" id="ENSPMRT00000024306.1">
    <property type="protein sequence ID" value="ENSPMRP00000022878.1"/>
    <property type="gene ID" value="ENSPMRG00000014850.1"/>
</dbReference>
<dbReference type="PROSITE" id="PS50262">
    <property type="entry name" value="G_PROTEIN_RECEP_F1_2"/>
    <property type="match status" value="1"/>
</dbReference>
<comment type="similarity">
    <text evidence="12">Belongs to the G-protein coupled receptor 1 family.</text>
</comment>
<keyword evidence="8 12" id="KW-0297">G-protein coupled receptor</keyword>
<feature type="transmembrane region" description="Helical" evidence="13">
    <location>
        <begin position="57"/>
        <end position="77"/>
    </location>
</feature>
<dbReference type="CDD" id="cd15227">
    <property type="entry name" value="7tmA_OR14-like"/>
    <property type="match status" value="1"/>
</dbReference>
<reference evidence="15" key="2">
    <citation type="submission" date="2025-08" db="UniProtKB">
        <authorList>
            <consortium name="Ensembl"/>
        </authorList>
    </citation>
    <scope>IDENTIFICATION</scope>
</reference>
<accession>A0A670JEA9</accession>
<dbReference type="PROSITE" id="PS00237">
    <property type="entry name" value="G_PROTEIN_RECEP_F1_1"/>
    <property type="match status" value="1"/>
</dbReference>
<evidence type="ECO:0000256" key="10">
    <source>
        <dbReference type="ARBA" id="ARBA00023170"/>
    </source>
</evidence>
<comment type="function">
    <text evidence="1">Odorant receptor.</text>
</comment>
<keyword evidence="16" id="KW-1185">Reference proteome</keyword>
<proteinExistence type="inferred from homology"/>
<keyword evidence="6 13" id="KW-0552">Olfaction</keyword>
<keyword evidence="11 12" id="KW-0807">Transducer</keyword>
<evidence type="ECO:0000256" key="3">
    <source>
        <dbReference type="ARBA" id="ARBA00022475"/>
    </source>
</evidence>
<feature type="transmembrane region" description="Helical" evidence="13">
    <location>
        <begin position="235"/>
        <end position="258"/>
    </location>
</feature>
<feature type="transmembrane region" description="Helical" evidence="13">
    <location>
        <begin position="23"/>
        <end position="45"/>
    </location>
</feature>
<dbReference type="Pfam" id="PF13853">
    <property type="entry name" value="7tm_4"/>
    <property type="match status" value="1"/>
</dbReference>
<evidence type="ECO:0000256" key="13">
    <source>
        <dbReference type="RuleBase" id="RU363047"/>
    </source>
</evidence>
<keyword evidence="3 13" id="KW-1003">Cell membrane</keyword>
<evidence type="ECO:0000259" key="14">
    <source>
        <dbReference type="PROSITE" id="PS50262"/>
    </source>
</evidence>
<keyword evidence="4 13" id="KW-0716">Sensory transduction</keyword>
<keyword evidence="7 13" id="KW-1133">Transmembrane helix</keyword>
<evidence type="ECO:0000313" key="15">
    <source>
        <dbReference type="Ensembl" id="ENSPMRP00000022878.1"/>
    </source>
</evidence>
<evidence type="ECO:0000256" key="12">
    <source>
        <dbReference type="RuleBase" id="RU000688"/>
    </source>
</evidence>
<comment type="subcellular location">
    <subcellularLocation>
        <location evidence="2 13">Cell membrane</location>
        <topology evidence="2 13">Multi-pass membrane protein</topology>
    </subcellularLocation>
</comment>
<dbReference type="GO" id="GO:0004984">
    <property type="term" value="F:olfactory receptor activity"/>
    <property type="evidence" value="ECO:0007669"/>
    <property type="project" value="InterPro"/>
</dbReference>
<dbReference type="InterPro" id="IPR050516">
    <property type="entry name" value="Olfactory_GPCR"/>
</dbReference>
<dbReference type="PRINTS" id="PR00237">
    <property type="entry name" value="GPCRRHODOPSN"/>
</dbReference>
<sequence length="318" mass="35394">MNNQTTATEFLLMAFSDDRDVQVLHSVVFLFIYLTALVGNFLIVTTVALDHHLHSPMYFFLTSLSFLDVCYISTTVPKSIAISLTNNKLISFAGCVTQVFLVITFAGTEIALLTVMAYDRYIAICYPLQYRLIMNWEACIQMAAASWLSSMVNALLETTVTFRLSFCHSNIIGQFFCDLPQLQKISCSDTKVSEVLPFVIGLIVASFCIVFIFVSYGFIFSVVLRIPSAQGRYKAFSTCTPHLTVFSLFIITAVFSTLRPKSLSSPAVDLVSAVLYTVLVPPMFNPVIYSMRNKEIKNALSKLLGLSLEAVMETNTVL</sequence>
<organism evidence="15 16">
    <name type="scientific">Podarcis muralis</name>
    <name type="common">Wall lizard</name>
    <name type="synonym">Lacerta muralis</name>
    <dbReference type="NCBI Taxonomy" id="64176"/>
    <lineage>
        <taxon>Eukaryota</taxon>
        <taxon>Metazoa</taxon>
        <taxon>Chordata</taxon>
        <taxon>Craniata</taxon>
        <taxon>Vertebrata</taxon>
        <taxon>Euteleostomi</taxon>
        <taxon>Lepidosauria</taxon>
        <taxon>Squamata</taxon>
        <taxon>Bifurcata</taxon>
        <taxon>Unidentata</taxon>
        <taxon>Episquamata</taxon>
        <taxon>Laterata</taxon>
        <taxon>Lacertibaenia</taxon>
        <taxon>Lacertidae</taxon>
        <taxon>Podarcis</taxon>
    </lineage>
</organism>
<keyword evidence="10 12" id="KW-0675">Receptor</keyword>
<dbReference type="GO" id="GO:0004930">
    <property type="term" value="F:G protein-coupled receptor activity"/>
    <property type="evidence" value="ECO:0007669"/>
    <property type="project" value="UniProtKB-KW"/>
</dbReference>
<keyword evidence="5 12" id="KW-0812">Transmembrane</keyword>
<evidence type="ECO:0000256" key="8">
    <source>
        <dbReference type="ARBA" id="ARBA00023040"/>
    </source>
</evidence>
<feature type="transmembrane region" description="Helical" evidence="13">
    <location>
        <begin position="270"/>
        <end position="289"/>
    </location>
</feature>
<dbReference type="InterPro" id="IPR000725">
    <property type="entry name" value="Olfact_rcpt"/>
</dbReference>
<dbReference type="PRINTS" id="PR00245">
    <property type="entry name" value="OLFACTORYR"/>
</dbReference>
<feature type="domain" description="G-protein coupled receptors family 1 profile" evidence="14">
    <location>
        <begin position="39"/>
        <end position="289"/>
    </location>
</feature>
<evidence type="ECO:0000256" key="9">
    <source>
        <dbReference type="ARBA" id="ARBA00023136"/>
    </source>
</evidence>
<evidence type="ECO:0000313" key="16">
    <source>
        <dbReference type="Proteomes" id="UP000472272"/>
    </source>
</evidence>
<evidence type="ECO:0000256" key="2">
    <source>
        <dbReference type="ARBA" id="ARBA00004651"/>
    </source>
</evidence>
<evidence type="ECO:0000256" key="7">
    <source>
        <dbReference type="ARBA" id="ARBA00022989"/>
    </source>
</evidence>
<dbReference type="PANTHER" id="PTHR26452">
    <property type="entry name" value="OLFACTORY RECEPTOR"/>
    <property type="match status" value="1"/>
</dbReference>